<evidence type="ECO:0000256" key="1">
    <source>
        <dbReference type="SAM" id="Phobius"/>
    </source>
</evidence>
<dbReference type="Proteomes" id="UP000029579">
    <property type="component" value="Unassembled WGS sequence"/>
</dbReference>
<dbReference type="OrthoDB" id="2824371at2"/>
<keyword evidence="1" id="KW-1133">Transmembrane helix</keyword>
<dbReference type="RefSeq" id="WP_037326818.1">
    <property type="nucleotide sequence ID" value="NZ_JRMW01000025.1"/>
</dbReference>
<organism evidence="2 3">
    <name type="scientific">Anaerococcus lactolyticus S7-1-13</name>
    <dbReference type="NCBI Taxonomy" id="1284686"/>
    <lineage>
        <taxon>Bacteria</taxon>
        <taxon>Bacillati</taxon>
        <taxon>Bacillota</taxon>
        <taxon>Tissierellia</taxon>
        <taxon>Tissierellales</taxon>
        <taxon>Peptoniphilaceae</taxon>
        <taxon>Anaerococcus</taxon>
    </lineage>
</organism>
<keyword evidence="1" id="KW-0812">Transmembrane</keyword>
<name>A0A095Z8E7_9FIRM</name>
<feature type="transmembrane region" description="Helical" evidence="1">
    <location>
        <begin position="284"/>
        <end position="301"/>
    </location>
</feature>
<feature type="transmembrane region" description="Helical" evidence="1">
    <location>
        <begin position="582"/>
        <end position="604"/>
    </location>
</feature>
<feature type="transmembrane region" description="Helical" evidence="1">
    <location>
        <begin position="7"/>
        <end position="26"/>
    </location>
</feature>
<dbReference type="AlphaFoldDB" id="A0A095Z8E7"/>
<evidence type="ECO:0000313" key="3">
    <source>
        <dbReference type="Proteomes" id="UP000029579"/>
    </source>
</evidence>
<proteinExistence type="predicted"/>
<evidence type="ECO:0000313" key="2">
    <source>
        <dbReference type="EMBL" id="KGF04739.1"/>
    </source>
</evidence>
<dbReference type="EMBL" id="JRMW01000025">
    <property type="protein sequence ID" value="KGF04739.1"/>
    <property type="molecule type" value="Genomic_DNA"/>
</dbReference>
<accession>A0A095Z8E7</accession>
<protein>
    <recommendedName>
        <fullName evidence="4">Bacteriocin-associated integral membrane protein</fullName>
    </recommendedName>
</protein>
<feature type="transmembrane region" description="Helical" evidence="1">
    <location>
        <begin position="170"/>
        <end position="190"/>
    </location>
</feature>
<feature type="transmembrane region" description="Helical" evidence="1">
    <location>
        <begin position="535"/>
        <end position="561"/>
    </location>
</feature>
<feature type="transmembrane region" description="Helical" evidence="1">
    <location>
        <begin position="610"/>
        <end position="630"/>
    </location>
</feature>
<comment type="caution">
    <text evidence="2">The sequence shown here is derived from an EMBL/GenBank/DDBJ whole genome shotgun (WGS) entry which is preliminary data.</text>
</comment>
<feature type="transmembrane region" description="Helical" evidence="1">
    <location>
        <begin position="220"/>
        <end position="238"/>
    </location>
</feature>
<sequence>MRKIKIIVYSLCVIISFLILGELYVYNLDSFSNDYINCTFAVNQVEDLSVAKKDFVDIAEKYNLGIFALENKLPKEKRKEYHIYGNEIGLKKLQKTFNKQGAYNSLVAGEAEVIFHDWKELENVDSLKVLFFTNDVEDLTQTREFKKELIDQYGGGFPKYYGKSNTLRNTTLLVLSIVYLVLILITTFELQISKKENYIKLIQGVDIVKSNLKLFFKEQLILGMITAILYLFIKRFYYLEYIRYYLAVAYSLQLLLALILYIRTANKIEKTGIRAENNNTVVKISYGVRVIVLLILIQLMYSNGLIIKNGLDYAKQKPFFENHKEYSYYQLNYRIDNSLGKDIDNTDDTALIHKYLNDKYYERSMLMFNFSRNLGGLESILVNKKALEEQEIHLPLHDLKEGTDLAVFYQSELSDDTKEEIERVLELYYPSNSKIDYVQYKDKIEIIAINDTNSLLRSVLLESPLVILETRNMGISISNADARLYYAYSTPYDISGQEYEELIEKFQLENQIAKRTNIYDVFTFELNNIRRNTTMLLFMNLLFLGLNFLILAFIIRMKYFLRRKEFVLKTILGYSIFEKNKIFLLTQALTVLISLLISCLIYIHLSVFNFKVFMILAIVLITLEIIYTMIQVKSKEEILLAHIIKGGQ</sequence>
<gene>
    <name evidence="2" type="ORF">HMPREF1630_02745</name>
</gene>
<feature type="transmembrane region" description="Helical" evidence="1">
    <location>
        <begin position="244"/>
        <end position="263"/>
    </location>
</feature>
<evidence type="ECO:0008006" key="4">
    <source>
        <dbReference type="Google" id="ProtNLM"/>
    </source>
</evidence>
<keyword evidence="1" id="KW-0472">Membrane</keyword>
<reference evidence="2 3" key="1">
    <citation type="submission" date="2014-07" db="EMBL/GenBank/DDBJ databases">
        <authorList>
            <person name="McCorrison J."/>
            <person name="Sanka R."/>
            <person name="Torralba M."/>
            <person name="Gillis M."/>
            <person name="Haft D.H."/>
            <person name="Methe B."/>
            <person name="Sutton G."/>
            <person name="Nelson K.E."/>
        </authorList>
    </citation>
    <scope>NUCLEOTIDE SEQUENCE [LARGE SCALE GENOMIC DNA]</scope>
    <source>
        <strain evidence="2 3">S7-1-13</strain>
    </source>
</reference>
<dbReference type="eggNOG" id="COG4652">
    <property type="taxonomic scope" value="Bacteria"/>
</dbReference>